<feature type="region of interest" description="Disordered" evidence="1">
    <location>
        <begin position="369"/>
        <end position="532"/>
    </location>
</feature>
<evidence type="ECO:0000256" key="1">
    <source>
        <dbReference type="SAM" id="MobiDB-lite"/>
    </source>
</evidence>
<sequence length="665" mass="68438">MSTTSISSTASTTSTSSSRRMIIPLYSLQAHNMLTNVIVDAGTDARIAKFTKRGMELVDLAVLEPIEVWPTTTAGAVRQSAAIDGLPTGRDSLQLPSATTGGGAHPYGDGSPAGNRSGQHLPELTPSSSRHSVSSAGHSLGQHQTAAVPQAAAVPEPPAVTTPKRNIFGKLFNKNKDRSSKPSSTSSLASTSSMPSIALRSESALTTPTNSPLPQSHIPGHSRATSIATPTPTSSSLAVTKPVSNRHSIISLAPAPPSPAGSRVDLPSDPHHGDASLPPGVPGSTGTGPPLLRPVLGIHPALSCASYPPPPGSRPSMYVWHVRRWMKNEDGGILGGVIGKLGTLGSLDAVTSSGGHGTALVEVRFEWKRGKASSKKQRQRRVAGAASPPGSKGPSRRSSVVIGASESGEMTPTPHNLTVPDQESGSLSAKERKKANRLSTMSQRSGSANGHGEFGGATPTATTSGFSTSAGSAFGGGQAWQGDDSGNESDPEDSETPWTCTLKVRRVQPKSSSKRPPATTADSSSKDSKDKDAVLRIKVGTLSPTPHHPKVVSMLKVPFPLPDIAVDAVEARRRDVGPGAGAIRLAMAAPGHAHVSSPNSPEGNNGAGAVDGENTKAGDGVGGLWLTSEEIKDVVCCTGLWVVVREGFGGVGKVTRKGDGWKLRG</sequence>
<feature type="compositionally biased region" description="Polar residues" evidence="1">
    <location>
        <begin position="437"/>
        <end position="448"/>
    </location>
</feature>
<feature type="compositionally biased region" description="Low complexity" evidence="1">
    <location>
        <begin position="127"/>
        <end position="154"/>
    </location>
</feature>
<feature type="region of interest" description="Disordered" evidence="1">
    <location>
        <begin position="86"/>
        <end position="294"/>
    </location>
</feature>
<reference evidence="2 3" key="1">
    <citation type="journal article" date="2019" name="Nat. Ecol. Evol.">
        <title>Megaphylogeny resolves global patterns of mushroom evolution.</title>
        <authorList>
            <person name="Varga T."/>
            <person name="Krizsan K."/>
            <person name="Foldi C."/>
            <person name="Dima B."/>
            <person name="Sanchez-Garcia M."/>
            <person name="Sanchez-Ramirez S."/>
            <person name="Szollosi G.J."/>
            <person name="Szarkandi J.G."/>
            <person name="Papp V."/>
            <person name="Albert L."/>
            <person name="Andreopoulos W."/>
            <person name="Angelini C."/>
            <person name="Antonin V."/>
            <person name="Barry K.W."/>
            <person name="Bougher N.L."/>
            <person name="Buchanan P."/>
            <person name="Buyck B."/>
            <person name="Bense V."/>
            <person name="Catcheside P."/>
            <person name="Chovatia M."/>
            <person name="Cooper J."/>
            <person name="Damon W."/>
            <person name="Desjardin D."/>
            <person name="Finy P."/>
            <person name="Geml J."/>
            <person name="Haridas S."/>
            <person name="Hughes K."/>
            <person name="Justo A."/>
            <person name="Karasinski D."/>
            <person name="Kautmanova I."/>
            <person name="Kiss B."/>
            <person name="Kocsube S."/>
            <person name="Kotiranta H."/>
            <person name="LaButti K.M."/>
            <person name="Lechner B.E."/>
            <person name="Liimatainen K."/>
            <person name="Lipzen A."/>
            <person name="Lukacs Z."/>
            <person name="Mihaltcheva S."/>
            <person name="Morgado L.N."/>
            <person name="Niskanen T."/>
            <person name="Noordeloos M.E."/>
            <person name="Ohm R.A."/>
            <person name="Ortiz-Santana B."/>
            <person name="Ovrebo C."/>
            <person name="Racz N."/>
            <person name="Riley R."/>
            <person name="Savchenko A."/>
            <person name="Shiryaev A."/>
            <person name="Soop K."/>
            <person name="Spirin V."/>
            <person name="Szebenyi C."/>
            <person name="Tomsovsky M."/>
            <person name="Tulloss R.E."/>
            <person name="Uehling J."/>
            <person name="Grigoriev I.V."/>
            <person name="Vagvolgyi C."/>
            <person name="Papp T."/>
            <person name="Martin F.M."/>
            <person name="Miettinen O."/>
            <person name="Hibbett D.S."/>
            <person name="Nagy L.G."/>
        </authorList>
    </citation>
    <scope>NUCLEOTIDE SEQUENCE [LARGE SCALE GENOMIC DNA]</scope>
    <source>
        <strain evidence="2 3">CBS 309.79</strain>
    </source>
</reference>
<feature type="compositionally biased region" description="Polar residues" evidence="1">
    <location>
        <begin position="408"/>
        <end position="427"/>
    </location>
</feature>
<protein>
    <submittedName>
        <fullName evidence="2">Uncharacterized protein</fullName>
    </submittedName>
</protein>
<evidence type="ECO:0000313" key="2">
    <source>
        <dbReference type="EMBL" id="TFK96886.1"/>
    </source>
</evidence>
<dbReference type="EMBL" id="ML178853">
    <property type="protein sequence ID" value="TFK96886.1"/>
    <property type="molecule type" value="Genomic_DNA"/>
</dbReference>
<name>A0A5C3Q5S9_9AGAR</name>
<organism evidence="2 3">
    <name type="scientific">Pterulicium gracile</name>
    <dbReference type="NCBI Taxonomy" id="1884261"/>
    <lineage>
        <taxon>Eukaryota</taxon>
        <taxon>Fungi</taxon>
        <taxon>Dikarya</taxon>
        <taxon>Basidiomycota</taxon>
        <taxon>Agaricomycotina</taxon>
        <taxon>Agaricomycetes</taxon>
        <taxon>Agaricomycetidae</taxon>
        <taxon>Agaricales</taxon>
        <taxon>Pleurotineae</taxon>
        <taxon>Pterulaceae</taxon>
        <taxon>Pterulicium</taxon>
    </lineage>
</organism>
<feature type="compositionally biased region" description="Low complexity" evidence="1">
    <location>
        <begin position="276"/>
        <end position="294"/>
    </location>
</feature>
<feature type="compositionally biased region" description="Acidic residues" evidence="1">
    <location>
        <begin position="485"/>
        <end position="495"/>
    </location>
</feature>
<accession>A0A5C3Q5S9</accession>
<dbReference type="AlphaFoldDB" id="A0A5C3Q5S9"/>
<feature type="region of interest" description="Disordered" evidence="1">
    <location>
        <begin position="592"/>
        <end position="614"/>
    </location>
</feature>
<feature type="compositionally biased region" description="Basic residues" evidence="1">
    <location>
        <begin position="370"/>
        <end position="381"/>
    </location>
</feature>
<proteinExistence type="predicted"/>
<dbReference type="Proteomes" id="UP000305067">
    <property type="component" value="Unassembled WGS sequence"/>
</dbReference>
<feature type="compositionally biased region" description="Low complexity" evidence="1">
    <location>
        <begin position="222"/>
        <end position="240"/>
    </location>
</feature>
<feature type="compositionally biased region" description="Low complexity" evidence="1">
    <location>
        <begin position="382"/>
        <end position="401"/>
    </location>
</feature>
<dbReference type="OrthoDB" id="2590746at2759"/>
<gene>
    <name evidence="2" type="ORF">BDV98DRAFT_575372</name>
</gene>
<keyword evidence="3" id="KW-1185">Reference proteome</keyword>
<feature type="compositionally biased region" description="Low complexity" evidence="1">
    <location>
        <begin position="181"/>
        <end position="196"/>
    </location>
</feature>
<evidence type="ECO:0000313" key="3">
    <source>
        <dbReference type="Proteomes" id="UP000305067"/>
    </source>
</evidence>
<feature type="compositionally biased region" description="Low complexity" evidence="1">
    <location>
        <begin position="456"/>
        <end position="472"/>
    </location>
</feature>
<feature type="compositionally biased region" description="Polar residues" evidence="1">
    <location>
        <begin position="203"/>
        <end position="214"/>
    </location>
</feature>